<reference evidence="7 8" key="1">
    <citation type="submission" date="2014-03" db="EMBL/GenBank/DDBJ databases">
        <title>Genomics of Bifidobacteria.</title>
        <authorList>
            <person name="Ventura M."/>
            <person name="Milani C."/>
            <person name="Lugli G.A."/>
        </authorList>
    </citation>
    <scope>NUCLEOTIDE SEQUENCE [LARGE SCALE GENOMIC DNA]</scope>
    <source>
        <strain evidence="7 8">DSM 22767</strain>
    </source>
</reference>
<comment type="similarity">
    <text evidence="2 6">Belongs to the transposase mutator family.</text>
</comment>
<dbReference type="PANTHER" id="PTHR33217:SF7">
    <property type="entry name" value="TRANSPOSASE FOR INSERTION SEQUENCE ELEMENT IS1081"/>
    <property type="match status" value="1"/>
</dbReference>
<dbReference type="Proteomes" id="UP000029096">
    <property type="component" value="Unassembled WGS sequence"/>
</dbReference>
<comment type="caution">
    <text evidence="7">The sequence shown here is derived from an EMBL/GenBank/DDBJ whole genome shotgun (WGS) entry which is preliminary data.</text>
</comment>
<dbReference type="GO" id="GO:0004803">
    <property type="term" value="F:transposase activity"/>
    <property type="evidence" value="ECO:0007669"/>
    <property type="project" value="UniProtKB-UniRule"/>
</dbReference>
<dbReference type="GO" id="GO:0003677">
    <property type="term" value="F:DNA binding"/>
    <property type="evidence" value="ECO:0007669"/>
    <property type="project" value="UniProtKB-UniRule"/>
</dbReference>
<dbReference type="EMBL" id="JGYP01000002">
    <property type="protein sequence ID" value="KFI45675.1"/>
    <property type="molecule type" value="Genomic_DNA"/>
</dbReference>
<dbReference type="Pfam" id="PF00872">
    <property type="entry name" value="Transposase_mut"/>
    <property type="match status" value="1"/>
</dbReference>
<dbReference type="InterPro" id="IPR001207">
    <property type="entry name" value="Transposase_mutator"/>
</dbReference>
<sequence length="115" mass="13380">MAVRNAVAVAYRNGMGLRETAREIDEATAYMLDEYPPERWRLIRTNNMIERLNREIRRRTRKIGAFPDGTSALMLITARVRDVTRDWGDRRYLDMSLLQPTIEETNENPHTGSQG</sequence>
<dbReference type="PANTHER" id="PTHR33217">
    <property type="entry name" value="TRANSPOSASE FOR INSERTION SEQUENCE ELEMENT IS1081"/>
    <property type="match status" value="1"/>
</dbReference>
<keyword evidence="6" id="KW-0814">Transposable element</keyword>
<evidence type="ECO:0000256" key="5">
    <source>
        <dbReference type="ARBA" id="ARBA00023172"/>
    </source>
</evidence>
<evidence type="ECO:0000256" key="2">
    <source>
        <dbReference type="ARBA" id="ARBA00010961"/>
    </source>
</evidence>
<evidence type="ECO:0000256" key="6">
    <source>
        <dbReference type="RuleBase" id="RU365089"/>
    </source>
</evidence>
<evidence type="ECO:0000256" key="1">
    <source>
        <dbReference type="ARBA" id="ARBA00002190"/>
    </source>
</evidence>
<dbReference type="AlphaFoldDB" id="A0A086ZGM5"/>
<keyword evidence="5 6" id="KW-0233">DNA recombination</keyword>
<evidence type="ECO:0000256" key="4">
    <source>
        <dbReference type="ARBA" id="ARBA00023125"/>
    </source>
</evidence>
<comment type="function">
    <text evidence="1 6">Required for the transposition of the insertion element.</text>
</comment>
<evidence type="ECO:0000313" key="7">
    <source>
        <dbReference type="EMBL" id="KFI45675.1"/>
    </source>
</evidence>
<proteinExistence type="inferred from homology"/>
<keyword evidence="4 6" id="KW-0238">DNA-binding</keyword>
<gene>
    <name evidence="7" type="ORF">BBOH_0908</name>
</gene>
<organism evidence="7 8">
    <name type="scientific">Bifidobacterium bohemicum DSM 22767</name>
    <dbReference type="NCBI Taxonomy" id="1437606"/>
    <lineage>
        <taxon>Bacteria</taxon>
        <taxon>Bacillati</taxon>
        <taxon>Actinomycetota</taxon>
        <taxon>Actinomycetes</taxon>
        <taxon>Bifidobacteriales</taxon>
        <taxon>Bifidobacteriaceae</taxon>
        <taxon>Bifidobacterium</taxon>
    </lineage>
</organism>
<keyword evidence="3 6" id="KW-0815">Transposition</keyword>
<protein>
    <recommendedName>
        <fullName evidence="6">Mutator family transposase</fullName>
    </recommendedName>
</protein>
<evidence type="ECO:0000313" key="8">
    <source>
        <dbReference type="Proteomes" id="UP000029096"/>
    </source>
</evidence>
<accession>A0A086ZGM5</accession>
<keyword evidence="8" id="KW-1185">Reference proteome</keyword>
<dbReference type="GO" id="GO:0006313">
    <property type="term" value="P:DNA transposition"/>
    <property type="evidence" value="ECO:0007669"/>
    <property type="project" value="UniProtKB-UniRule"/>
</dbReference>
<name>A0A086ZGM5_9BIFI</name>
<evidence type="ECO:0000256" key="3">
    <source>
        <dbReference type="ARBA" id="ARBA00022578"/>
    </source>
</evidence>
<dbReference type="STRING" id="1437606.BBOH_0908"/>
<dbReference type="eggNOG" id="COG3328">
    <property type="taxonomic scope" value="Bacteria"/>
</dbReference>